<evidence type="ECO:0000256" key="3">
    <source>
        <dbReference type="ARBA" id="ARBA00012368"/>
    </source>
</evidence>
<dbReference type="PROSITE" id="PS50008">
    <property type="entry name" value="PIPLC_Y_DOMAIN"/>
    <property type="match status" value="2"/>
</dbReference>
<keyword evidence="8" id="KW-0106">Calcium</keyword>
<dbReference type="SUPFAM" id="SSF49562">
    <property type="entry name" value="C2 domain (Calcium/lipid-binding domain, CaLB)"/>
    <property type="match status" value="1"/>
</dbReference>
<keyword evidence="19" id="KW-1185">Reference proteome</keyword>
<feature type="domain" description="PI-PLC Y-box" evidence="16">
    <location>
        <begin position="610"/>
        <end position="644"/>
    </location>
</feature>
<evidence type="ECO:0000256" key="2">
    <source>
        <dbReference type="ARBA" id="ARBA00004496"/>
    </source>
</evidence>
<dbReference type="InterPro" id="IPR000909">
    <property type="entry name" value="PLipase_C_PInositol-sp_X_dom"/>
</dbReference>
<dbReference type="SMART" id="SM00239">
    <property type="entry name" value="C2"/>
    <property type="match status" value="1"/>
</dbReference>
<dbReference type="SUPFAM" id="SSF51695">
    <property type="entry name" value="PLC-like phosphodiesterases"/>
    <property type="match status" value="1"/>
</dbReference>
<dbReference type="InterPro" id="IPR001192">
    <property type="entry name" value="PI-PLC_fam"/>
</dbReference>
<feature type="domain" description="EF-hand" evidence="17">
    <location>
        <begin position="224"/>
        <end position="259"/>
    </location>
</feature>
<evidence type="ECO:0000256" key="13">
    <source>
        <dbReference type="RuleBase" id="RU361133"/>
    </source>
</evidence>
<name>A0A8X7WYW4_POLSE</name>
<dbReference type="InterPro" id="IPR001849">
    <property type="entry name" value="PH_domain"/>
</dbReference>
<dbReference type="InterPro" id="IPR015359">
    <property type="entry name" value="PLC_EF-hand-like"/>
</dbReference>
<accession>A0A8X7WYW4</accession>
<dbReference type="Gene3D" id="3.20.20.190">
    <property type="entry name" value="Phosphatidylinositol (PI) phosphodiesterase"/>
    <property type="match status" value="1"/>
</dbReference>
<keyword evidence="9 13" id="KW-0442">Lipid degradation</keyword>
<dbReference type="PROSITE" id="PS00018">
    <property type="entry name" value="EF_HAND_1"/>
    <property type="match status" value="1"/>
</dbReference>
<evidence type="ECO:0000259" key="16">
    <source>
        <dbReference type="PROSITE" id="PS50008"/>
    </source>
</evidence>
<protein>
    <recommendedName>
        <fullName evidence="3 13">Phosphoinositide phospholipase C</fullName>
        <ecNumber evidence="3 13">3.1.4.11</ecNumber>
    </recommendedName>
</protein>
<feature type="non-terminal residue" evidence="18">
    <location>
        <position position="1"/>
    </location>
</feature>
<dbReference type="PANTHER" id="PTHR10336:SF210">
    <property type="entry name" value="1-PHOSPHATIDYLINOSITOL 4,5-BISPHOSPHATE PHOSPHODIESTERASE DELTA-1"/>
    <property type="match status" value="1"/>
</dbReference>
<dbReference type="CDD" id="cd13363">
    <property type="entry name" value="PH_PLC_delta"/>
    <property type="match status" value="1"/>
</dbReference>
<sequence length="836" mass="95393">MNLIPKKHISTVFQACHKRTIIALHKKGFTGKDIAASKIAPESTIYRIIRNFKERVSNCCEEGFRVPKKVQHAQGLSHKVDSAAGLGHHQCRACSGMAAGLQDDEHLQFLLKGSNLDKVKSNSWRKPRFFKLQDDCSTIWHESRKLRKVPSRQTFSIEDVQEVRLGRHSEGLQKYAKDVPEEQCFSIIFKGNRKNLDLIASSKEEASQWAEGLKKLIKFSNNMSNKQKLEHCIRKADTNFDNKMNFKELKHFLQEVNIKVDDLYAKKLFEKCDKSKSNMLEDSEIEEFYKLLTQREEIDVIFNKYAETEELMSTDDLLKFLQTEQHENVTVEKAHLLIEMYEPDDIAKSEKQMTKDGFLMYLQSEEGQIFNPAHNRVYQEMMHPLSHYFISSSHNTYLVQDQLKGASSTEAYIRALTRGCRCVELDCWDGPNGEPVIYHGYTLTSKILFKDVITTVKEYAFKSSPYPVILSLENHCTLEQQKVMARHLREILGDMLQTTPVSSKDSANLPSPEMLKGKILIKGKKLSKLEHNQGSNITHDVETVSEEDEAAEIEDESNTKLKLAHELSDVVVYCRSVHFPGFDNAKKNQTSFDISSFVESKALKLVQDSVALNFQTPCLQMDLYQGMFKENGLCGYVLKPKFLREGTSQFNPMCVTSGEWLQPKKLHVMIISGQQLPKVNQDKINSIVDPLVKVEIFGVPRDVQKAETHHLNNNGFNPMWNKTYVFDISVPQLAFIRFLVEDYDGSSFNDFVAQYTLPVTSIQNASSTFTRLWLPEWSEVASFILHPEVLQVLLDQLPAALLGVVEVLQTTALELTRHLLVVAMLNPTEAHGPLQG</sequence>
<comment type="caution">
    <text evidence="18">The sequence shown here is derived from an EMBL/GenBank/DDBJ whole genome shotgun (WGS) entry which is preliminary data.</text>
</comment>
<dbReference type="Pfam" id="PF09279">
    <property type="entry name" value="EF-hand_like"/>
    <property type="match status" value="1"/>
</dbReference>
<evidence type="ECO:0000256" key="4">
    <source>
        <dbReference type="ARBA" id="ARBA00022490"/>
    </source>
</evidence>
<comment type="catalytic activity">
    <reaction evidence="12">
        <text>a 1,2-diacyl-sn-glycero-3-phospho-(1D-myo-inositol-4,5-bisphosphate) + H2O = 1D-myo-inositol 1,4,5-trisphosphate + a 1,2-diacyl-sn-glycerol + H(+)</text>
        <dbReference type="Rhea" id="RHEA:33179"/>
        <dbReference type="ChEBI" id="CHEBI:15377"/>
        <dbReference type="ChEBI" id="CHEBI:15378"/>
        <dbReference type="ChEBI" id="CHEBI:17815"/>
        <dbReference type="ChEBI" id="CHEBI:58456"/>
        <dbReference type="ChEBI" id="CHEBI:203600"/>
        <dbReference type="EC" id="3.1.4.11"/>
    </reaction>
    <physiologicalReaction direction="left-to-right" evidence="12">
        <dbReference type="Rhea" id="RHEA:33180"/>
    </physiologicalReaction>
</comment>
<dbReference type="Pfam" id="PF00387">
    <property type="entry name" value="PI-PLC-Y"/>
    <property type="match status" value="1"/>
</dbReference>
<dbReference type="Gene3D" id="2.30.29.30">
    <property type="entry name" value="Pleckstrin-homology domain (PH domain)/Phosphotyrosine-binding domain (PTB)"/>
    <property type="match status" value="1"/>
</dbReference>
<dbReference type="InterPro" id="IPR011992">
    <property type="entry name" value="EF-hand-dom_pair"/>
</dbReference>
<dbReference type="Pfam" id="PF00388">
    <property type="entry name" value="PI-PLC-X"/>
    <property type="match status" value="1"/>
</dbReference>
<dbReference type="InterPro" id="IPR002048">
    <property type="entry name" value="EF_hand_dom"/>
</dbReference>
<reference evidence="18 19" key="1">
    <citation type="journal article" date="2021" name="Cell">
        <title>Tracing the genetic footprints of vertebrate landing in non-teleost ray-finned fishes.</title>
        <authorList>
            <person name="Bi X."/>
            <person name="Wang K."/>
            <person name="Yang L."/>
            <person name="Pan H."/>
            <person name="Jiang H."/>
            <person name="Wei Q."/>
            <person name="Fang M."/>
            <person name="Yu H."/>
            <person name="Zhu C."/>
            <person name="Cai Y."/>
            <person name="He Y."/>
            <person name="Gan X."/>
            <person name="Zeng H."/>
            <person name="Yu D."/>
            <person name="Zhu Y."/>
            <person name="Jiang H."/>
            <person name="Qiu Q."/>
            <person name="Yang H."/>
            <person name="Zhang Y.E."/>
            <person name="Wang W."/>
            <person name="Zhu M."/>
            <person name="He S."/>
            <person name="Zhang G."/>
        </authorList>
    </citation>
    <scope>NUCLEOTIDE SEQUENCE [LARGE SCALE GENOMIC DNA]</scope>
    <source>
        <strain evidence="18">Bchr_013</strain>
    </source>
</reference>
<feature type="non-terminal residue" evidence="18">
    <location>
        <position position="836"/>
    </location>
</feature>
<evidence type="ECO:0000256" key="7">
    <source>
        <dbReference type="ARBA" id="ARBA00022801"/>
    </source>
</evidence>
<organism evidence="18 19">
    <name type="scientific">Polypterus senegalus</name>
    <name type="common">Senegal bichir</name>
    <dbReference type="NCBI Taxonomy" id="55291"/>
    <lineage>
        <taxon>Eukaryota</taxon>
        <taxon>Metazoa</taxon>
        <taxon>Chordata</taxon>
        <taxon>Craniata</taxon>
        <taxon>Vertebrata</taxon>
        <taxon>Euteleostomi</taxon>
        <taxon>Actinopterygii</taxon>
        <taxon>Polypteriformes</taxon>
        <taxon>Polypteridae</taxon>
        <taxon>Polypterus</taxon>
    </lineage>
</organism>
<dbReference type="InterPro" id="IPR035892">
    <property type="entry name" value="C2_domain_sf"/>
</dbReference>
<dbReference type="PROSITE" id="PS50007">
    <property type="entry name" value="PIPLC_X_DOMAIN"/>
    <property type="match status" value="1"/>
</dbReference>
<dbReference type="GO" id="GO:0005509">
    <property type="term" value="F:calcium ion binding"/>
    <property type="evidence" value="ECO:0007669"/>
    <property type="project" value="InterPro"/>
</dbReference>
<dbReference type="GO" id="GO:0005737">
    <property type="term" value="C:cytoplasm"/>
    <property type="evidence" value="ECO:0007669"/>
    <property type="project" value="UniProtKB-SubCell"/>
</dbReference>
<evidence type="ECO:0000313" key="19">
    <source>
        <dbReference type="Proteomes" id="UP000886611"/>
    </source>
</evidence>
<dbReference type="PROSITE" id="PS50004">
    <property type="entry name" value="C2"/>
    <property type="match status" value="1"/>
</dbReference>
<dbReference type="SMART" id="SM00149">
    <property type="entry name" value="PLCYc"/>
    <property type="match status" value="1"/>
</dbReference>
<keyword evidence="7 13" id="KW-0378">Hydrolase</keyword>
<evidence type="ECO:0000259" key="15">
    <source>
        <dbReference type="PROSITE" id="PS50004"/>
    </source>
</evidence>
<dbReference type="GO" id="GO:0004435">
    <property type="term" value="F:phosphatidylinositol-4,5-bisphosphate phospholipase C activity"/>
    <property type="evidence" value="ECO:0007669"/>
    <property type="project" value="UniProtKB-EC"/>
</dbReference>
<dbReference type="Gene3D" id="2.60.40.150">
    <property type="entry name" value="C2 domain"/>
    <property type="match status" value="1"/>
</dbReference>
<feature type="domain" description="C2" evidence="15">
    <location>
        <begin position="644"/>
        <end position="774"/>
    </location>
</feature>
<dbReference type="InterPro" id="IPR018247">
    <property type="entry name" value="EF_Hand_1_Ca_BS"/>
</dbReference>
<dbReference type="EMBL" id="JAATIS010007298">
    <property type="protein sequence ID" value="KAG2458046.1"/>
    <property type="molecule type" value="Genomic_DNA"/>
</dbReference>
<gene>
    <name evidence="18" type="primary">Plcd1</name>
    <name evidence="18" type="ORF">GTO96_0018341</name>
</gene>
<evidence type="ECO:0000313" key="18">
    <source>
        <dbReference type="EMBL" id="KAG2458046.1"/>
    </source>
</evidence>
<dbReference type="SUPFAM" id="SSF47473">
    <property type="entry name" value="EF-hand"/>
    <property type="match status" value="1"/>
</dbReference>
<dbReference type="SUPFAM" id="SSF50729">
    <property type="entry name" value="PH domain-like"/>
    <property type="match status" value="1"/>
</dbReference>
<feature type="domain" description="PH" evidence="14">
    <location>
        <begin position="108"/>
        <end position="218"/>
    </location>
</feature>
<dbReference type="Pfam" id="PF00168">
    <property type="entry name" value="C2"/>
    <property type="match status" value="1"/>
</dbReference>
<dbReference type="InterPro" id="IPR001711">
    <property type="entry name" value="PLipase_C_Pinositol-sp_Y"/>
</dbReference>
<dbReference type="PROSITE" id="PS50003">
    <property type="entry name" value="PH_DOMAIN"/>
    <property type="match status" value="1"/>
</dbReference>
<evidence type="ECO:0000259" key="17">
    <source>
        <dbReference type="PROSITE" id="PS50222"/>
    </source>
</evidence>
<keyword evidence="6" id="KW-0677">Repeat</keyword>
<comment type="subcellular location">
    <subcellularLocation>
        <location evidence="2">Cytoplasm</location>
    </subcellularLocation>
</comment>
<evidence type="ECO:0000256" key="12">
    <source>
        <dbReference type="ARBA" id="ARBA00023674"/>
    </source>
</evidence>
<dbReference type="SMART" id="SM00054">
    <property type="entry name" value="EFh"/>
    <property type="match status" value="2"/>
</dbReference>
<proteinExistence type="predicted"/>
<dbReference type="SMART" id="SM00148">
    <property type="entry name" value="PLCXc"/>
    <property type="match status" value="1"/>
</dbReference>
<dbReference type="GO" id="GO:0016042">
    <property type="term" value="P:lipid catabolic process"/>
    <property type="evidence" value="ECO:0007669"/>
    <property type="project" value="UniProtKB-KW"/>
</dbReference>
<evidence type="ECO:0000256" key="5">
    <source>
        <dbReference type="ARBA" id="ARBA00022723"/>
    </source>
</evidence>
<keyword evidence="11" id="KW-0807">Transducer</keyword>
<dbReference type="Pfam" id="PF16457">
    <property type="entry name" value="PH_12"/>
    <property type="match status" value="1"/>
</dbReference>
<dbReference type="FunFam" id="2.30.29.30:FF:000088">
    <property type="entry name" value="Phosphoinositide phospholipase C"/>
    <property type="match status" value="1"/>
</dbReference>
<dbReference type="PANTHER" id="PTHR10336">
    <property type="entry name" value="PHOSPHOINOSITIDE-SPECIFIC PHOSPHOLIPASE C FAMILY PROTEIN"/>
    <property type="match status" value="1"/>
</dbReference>
<dbReference type="InterPro" id="IPR000008">
    <property type="entry name" value="C2_dom"/>
</dbReference>
<dbReference type="GO" id="GO:0035556">
    <property type="term" value="P:intracellular signal transduction"/>
    <property type="evidence" value="ECO:0007669"/>
    <property type="project" value="InterPro"/>
</dbReference>
<evidence type="ECO:0000256" key="1">
    <source>
        <dbReference type="ARBA" id="ARBA00001913"/>
    </source>
</evidence>
<dbReference type="SMART" id="SM00233">
    <property type="entry name" value="PH"/>
    <property type="match status" value="1"/>
</dbReference>
<dbReference type="EC" id="3.1.4.11" evidence="3 13"/>
<evidence type="ECO:0000259" key="14">
    <source>
        <dbReference type="PROSITE" id="PS50003"/>
    </source>
</evidence>
<dbReference type="InterPro" id="IPR017946">
    <property type="entry name" value="PLC-like_Pdiesterase_TIM-brl"/>
</dbReference>
<dbReference type="Gene3D" id="1.10.238.10">
    <property type="entry name" value="EF-hand"/>
    <property type="match status" value="2"/>
</dbReference>
<dbReference type="PROSITE" id="PS50222">
    <property type="entry name" value="EF_HAND_2"/>
    <property type="match status" value="1"/>
</dbReference>
<comment type="cofactor">
    <cofactor evidence="1">
        <name>Ca(2+)</name>
        <dbReference type="ChEBI" id="CHEBI:29108"/>
    </cofactor>
</comment>
<dbReference type="FunFam" id="1.10.238.10:FF:000005">
    <property type="entry name" value="Phosphoinositide phospholipase C"/>
    <property type="match status" value="1"/>
</dbReference>
<feature type="domain" description="PI-PLC Y-box" evidence="16">
    <location>
        <begin position="567"/>
        <end position="609"/>
    </location>
</feature>
<keyword evidence="10 13" id="KW-0443">Lipid metabolism</keyword>
<dbReference type="GO" id="GO:0005886">
    <property type="term" value="C:plasma membrane"/>
    <property type="evidence" value="ECO:0007669"/>
    <property type="project" value="TreeGrafter"/>
</dbReference>
<evidence type="ECO:0000256" key="11">
    <source>
        <dbReference type="ARBA" id="ARBA00023224"/>
    </source>
</evidence>
<evidence type="ECO:0000256" key="10">
    <source>
        <dbReference type="ARBA" id="ARBA00023098"/>
    </source>
</evidence>
<dbReference type="PRINTS" id="PR00390">
    <property type="entry name" value="PHPHLIPASEC"/>
</dbReference>
<dbReference type="AlphaFoldDB" id="A0A8X7WYW4"/>
<dbReference type="Proteomes" id="UP000886611">
    <property type="component" value="Unassembled WGS sequence"/>
</dbReference>
<dbReference type="InterPro" id="IPR011993">
    <property type="entry name" value="PH-like_dom_sf"/>
</dbReference>
<keyword evidence="4" id="KW-0963">Cytoplasm</keyword>
<keyword evidence="5" id="KW-0479">Metal-binding</keyword>
<evidence type="ECO:0000256" key="8">
    <source>
        <dbReference type="ARBA" id="ARBA00022837"/>
    </source>
</evidence>
<evidence type="ECO:0000256" key="6">
    <source>
        <dbReference type="ARBA" id="ARBA00022737"/>
    </source>
</evidence>
<evidence type="ECO:0000256" key="9">
    <source>
        <dbReference type="ARBA" id="ARBA00022963"/>
    </source>
</evidence>
<dbReference type="CDD" id="cd00275">
    <property type="entry name" value="C2_PLC_like"/>
    <property type="match status" value="1"/>
</dbReference>